<dbReference type="SUPFAM" id="SSF56349">
    <property type="entry name" value="DNA breaking-rejoining enzymes"/>
    <property type="match status" value="1"/>
</dbReference>
<dbReference type="PANTHER" id="PTHR33066:SF2">
    <property type="entry name" value="FILAGGRIN-2-LIKE"/>
    <property type="match status" value="1"/>
</dbReference>
<dbReference type="OrthoDB" id="9050082at2759"/>
<evidence type="ECO:0000256" key="1">
    <source>
        <dbReference type="ARBA" id="ARBA00023172"/>
    </source>
</evidence>
<dbReference type="GO" id="GO:0006310">
    <property type="term" value="P:DNA recombination"/>
    <property type="evidence" value="ECO:0007669"/>
    <property type="project" value="UniProtKB-KW"/>
</dbReference>
<dbReference type="GO" id="GO:0003677">
    <property type="term" value="F:DNA binding"/>
    <property type="evidence" value="ECO:0007669"/>
    <property type="project" value="InterPro"/>
</dbReference>
<keyword evidence="3" id="KW-1185">Reference proteome</keyword>
<proteinExistence type="predicted"/>
<gene>
    <name evidence="2" type="ORF">JRQ81_014808</name>
</gene>
<protein>
    <recommendedName>
        <fullName evidence="4">Tyr recombinase domain-containing protein</fullName>
    </recommendedName>
</protein>
<accession>A0A9Q0XXD9</accession>
<dbReference type="Gene3D" id="1.10.443.10">
    <property type="entry name" value="Intergrase catalytic core"/>
    <property type="match status" value="1"/>
</dbReference>
<dbReference type="PANTHER" id="PTHR33066">
    <property type="entry name" value="INTEGRASE_SAM-LIKE_N DOMAIN-CONTAINING PROTEIN"/>
    <property type="match status" value="1"/>
</dbReference>
<dbReference type="InterPro" id="IPR011010">
    <property type="entry name" value="DNA_brk_join_enz"/>
</dbReference>
<sequence>MSTNDHEWTLSNQVFSDLCRRWGSPQLDLFATAQNSKCEMGLSLPTLKVYTAAVVAHQPANSPSADLFKHPTLKQFLRGANSLRPHRAPVPPQWSLNLVLKHLTRPPFKPLATIPLHMLSVKLVFLLAITSARRSSELAALRSDPPFLQFHPEKVTLYPDMSFLPKVVSHFHLSQPLVLPTYFPSPSMEVEKTLHTLDVQKALLFYTSRTSSIRRSPRLFIHVSGTAVGTPVTAQTISRWIIEAIHLAYQLSGTSLPASPRGHSMRAVASSSAFLKGVPLSDICKAATWSTSSTFTQHYKLDVRARADTAFGRAVLSYSLP</sequence>
<keyword evidence="1" id="KW-0233">DNA recombination</keyword>
<evidence type="ECO:0000313" key="3">
    <source>
        <dbReference type="Proteomes" id="UP001142489"/>
    </source>
</evidence>
<dbReference type="AlphaFoldDB" id="A0A9Q0XXD9"/>
<dbReference type="GO" id="GO:0015074">
    <property type="term" value="P:DNA integration"/>
    <property type="evidence" value="ECO:0007669"/>
    <property type="project" value="InterPro"/>
</dbReference>
<dbReference type="InterPro" id="IPR013762">
    <property type="entry name" value="Integrase-like_cat_sf"/>
</dbReference>
<evidence type="ECO:0008006" key="4">
    <source>
        <dbReference type="Google" id="ProtNLM"/>
    </source>
</evidence>
<dbReference type="EMBL" id="JAPFRF010000005">
    <property type="protein sequence ID" value="KAJ7332628.1"/>
    <property type="molecule type" value="Genomic_DNA"/>
</dbReference>
<name>A0A9Q0XXD9_9SAUR</name>
<evidence type="ECO:0000313" key="2">
    <source>
        <dbReference type="EMBL" id="KAJ7332628.1"/>
    </source>
</evidence>
<comment type="caution">
    <text evidence="2">The sequence shown here is derived from an EMBL/GenBank/DDBJ whole genome shotgun (WGS) entry which is preliminary data.</text>
</comment>
<organism evidence="2 3">
    <name type="scientific">Phrynocephalus forsythii</name>
    <dbReference type="NCBI Taxonomy" id="171643"/>
    <lineage>
        <taxon>Eukaryota</taxon>
        <taxon>Metazoa</taxon>
        <taxon>Chordata</taxon>
        <taxon>Craniata</taxon>
        <taxon>Vertebrata</taxon>
        <taxon>Euteleostomi</taxon>
        <taxon>Lepidosauria</taxon>
        <taxon>Squamata</taxon>
        <taxon>Bifurcata</taxon>
        <taxon>Unidentata</taxon>
        <taxon>Episquamata</taxon>
        <taxon>Toxicofera</taxon>
        <taxon>Iguania</taxon>
        <taxon>Acrodonta</taxon>
        <taxon>Agamidae</taxon>
        <taxon>Agaminae</taxon>
        <taxon>Phrynocephalus</taxon>
    </lineage>
</organism>
<reference evidence="2" key="1">
    <citation type="journal article" date="2023" name="DNA Res.">
        <title>Chromosome-level genome assembly of Phrynocephalus forsythii using third-generation DNA sequencing and Hi-C analysis.</title>
        <authorList>
            <person name="Qi Y."/>
            <person name="Zhao W."/>
            <person name="Zhao Y."/>
            <person name="Niu C."/>
            <person name="Cao S."/>
            <person name="Zhang Y."/>
        </authorList>
    </citation>
    <scope>NUCLEOTIDE SEQUENCE</scope>
    <source>
        <tissue evidence="2">Muscle</tissue>
    </source>
</reference>
<dbReference type="Proteomes" id="UP001142489">
    <property type="component" value="Unassembled WGS sequence"/>
</dbReference>